<dbReference type="PANTHER" id="PTHR23132">
    <property type="entry name" value="D-ALANINE--D-ALANINE LIGASE"/>
    <property type="match status" value="1"/>
</dbReference>
<protein>
    <submittedName>
        <fullName evidence="3">ATP-grasp superfamily ATP-dependent carboligase</fullName>
    </submittedName>
</protein>
<evidence type="ECO:0000259" key="2">
    <source>
        <dbReference type="PROSITE" id="PS50975"/>
    </source>
</evidence>
<dbReference type="Pfam" id="PF02786">
    <property type="entry name" value="CPSase_L_D2"/>
    <property type="match status" value="1"/>
</dbReference>
<reference evidence="3 4" key="1">
    <citation type="submission" date="2021-03" db="EMBL/GenBank/DDBJ databases">
        <title>Genomic Encyclopedia of Type Strains, Phase IV (KMG-IV): sequencing the most valuable type-strain genomes for metagenomic binning, comparative biology and taxonomic classification.</title>
        <authorList>
            <person name="Goeker M."/>
        </authorList>
    </citation>
    <scope>NUCLEOTIDE SEQUENCE [LARGE SCALE GENOMIC DNA]</scope>
    <source>
        <strain evidence="3 4">DSM 24950</strain>
    </source>
</reference>
<dbReference type="Gene3D" id="3.30.470.20">
    <property type="entry name" value="ATP-grasp fold, B domain"/>
    <property type="match status" value="1"/>
</dbReference>
<keyword evidence="1" id="KW-0067">ATP-binding</keyword>
<accession>A0ABS4HTA1</accession>
<dbReference type="RefSeq" id="WP_167054092.1">
    <property type="nucleotide sequence ID" value="NZ_JAAOZR010000006.1"/>
</dbReference>
<feature type="domain" description="ATP-grasp" evidence="2">
    <location>
        <begin position="119"/>
        <end position="310"/>
    </location>
</feature>
<dbReference type="Proteomes" id="UP001519344">
    <property type="component" value="Unassembled WGS sequence"/>
</dbReference>
<dbReference type="Gene3D" id="3.30.1490.20">
    <property type="entry name" value="ATP-grasp fold, A domain"/>
    <property type="match status" value="1"/>
</dbReference>
<gene>
    <name evidence="3" type="ORF">J2Z65_000983</name>
</gene>
<dbReference type="PANTHER" id="PTHR23132:SF23">
    <property type="entry name" value="D-ALANINE--D-ALANINE LIGASE B"/>
    <property type="match status" value="1"/>
</dbReference>
<evidence type="ECO:0000256" key="1">
    <source>
        <dbReference type="PROSITE-ProRule" id="PRU00409"/>
    </source>
</evidence>
<evidence type="ECO:0000313" key="3">
    <source>
        <dbReference type="EMBL" id="MBP1961785.1"/>
    </source>
</evidence>
<name>A0ABS4HTA1_9BACL</name>
<keyword evidence="4" id="KW-1185">Reference proteome</keyword>
<sequence>MSTVLCTNGVTSKALAVTRSLGARGIRVITADKHSWHTSGFSKFSHKSMVYPDPATKKKQFIDWVVNTVKREGVDMLFVMDDDTMEAVIEHRHLLEPLCQLTLPPTEGYRIAVDKGLSARLAKEVGVPCPETVEPFFSSEEITGSQLLGLTGSMHYPLAIKPRKSSGSRGIRFVHNENELLEQYQAVHREYPNPLIQEYIPLGPKYDVCVYYDDSHQMQASFVQREIRNFPADRGPSTVRESVEYPELISYSLALMDKLSWVGVADVEFMIDPRNGKPQFMEINPRFWSSVHLAICSGVDFPWITFQWMNKTASEPVHDYTLGQQGRALLPGDTLHYLTNPNRKAMDPPYWTLQVPDDIISRRDPWPTAGFFLSAIRYSLNPRTTWKFLIRR</sequence>
<dbReference type="SUPFAM" id="SSF56059">
    <property type="entry name" value="Glutathione synthetase ATP-binding domain-like"/>
    <property type="match status" value="1"/>
</dbReference>
<organism evidence="3 4">
    <name type="scientific">Paenibacillus aceris</name>
    <dbReference type="NCBI Taxonomy" id="869555"/>
    <lineage>
        <taxon>Bacteria</taxon>
        <taxon>Bacillati</taxon>
        <taxon>Bacillota</taxon>
        <taxon>Bacilli</taxon>
        <taxon>Bacillales</taxon>
        <taxon>Paenibacillaceae</taxon>
        <taxon>Paenibacillus</taxon>
    </lineage>
</organism>
<dbReference type="PROSITE" id="PS50975">
    <property type="entry name" value="ATP_GRASP"/>
    <property type="match status" value="1"/>
</dbReference>
<proteinExistence type="predicted"/>
<dbReference type="EMBL" id="JAGGKV010000002">
    <property type="protein sequence ID" value="MBP1961785.1"/>
    <property type="molecule type" value="Genomic_DNA"/>
</dbReference>
<dbReference type="Gene3D" id="3.40.50.20">
    <property type="match status" value="1"/>
</dbReference>
<dbReference type="InterPro" id="IPR013815">
    <property type="entry name" value="ATP_grasp_subdomain_1"/>
</dbReference>
<evidence type="ECO:0000313" key="4">
    <source>
        <dbReference type="Proteomes" id="UP001519344"/>
    </source>
</evidence>
<comment type="caution">
    <text evidence="3">The sequence shown here is derived from an EMBL/GenBank/DDBJ whole genome shotgun (WGS) entry which is preliminary data.</text>
</comment>
<keyword evidence="1" id="KW-0547">Nucleotide-binding</keyword>
<dbReference type="InterPro" id="IPR011761">
    <property type="entry name" value="ATP-grasp"/>
</dbReference>
<dbReference type="InterPro" id="IPR005479">
    <property type="entry name" value="CPAse_ATP-bd"/>
</dbReference>